<proteinExistence type="predicted"/>
<keyword evidence="3" id="KW-1185">Reference proteome</keyword>
<gene>
    <name evidence="2" type="ORF">AAG570_012784</name>
</gene>
<feature type="region of interest" description="Disordered" evidence="1">
    <location>
        <begin position="124"/>
        <end position="159"/>
    </location>
</feature>
<protein>
    <submittedName>
        <fullName evidence="2">Uncharacterized protein</fullName>
    </submittedName>
</protein>
<comment type="caution">
    <text evidence="2">The sequence shown here is derived from an EMBL/GenBank/DDBJ whole genome shotgun (WGS) entry which is preliminary data.</text>
</comment>
<evidence type="ECO:0000313" key="3">
    <source>
        <dbReference type="Proteomes" id="UP001558652"/>
    </source>
</evidence>
<reference evidence="2 3" key="1">
    <citation type="submission" date="2024-07" db="EMBL/GenBank/DDBJ databases">
        <title>Chromosome-level genome assembly of the water stick insect Ranatra chinensis (Heteroptera: Nepidae).</title>
        <authorList>
            <person name="Liu X."/>
        </authorList>
    </citation>
    <scope>NUCLEOTIDE SEQUENCE [LARGE SCALE GENOMIC DNA]</scope>
    <source>
        <strain evidence="2">Cailab_2021Rc</strain>
        <tissue evidence="2">Muscle</tissue>
    </source>
</reference>
<feature type="region of interest" description="Disordered" evidence="1">
    <location>
        <begin position="407"/>
        <end position="430"/>
    </location>
</feature>
<evidence type="ECO:0000313" key="2">
    <source>
        <dbReference type="EMBL" id="KAL1129840.1"/>
    </source>
</evidence>
<evidence type="ECO:0000256" key="1">
    <source>
        <dbReference type="SAM" id="MobiDB-lite"/>
    </source>
</evidence>
<accession>A0ABD0YEU8</accession>
<sequence length="430" mass="47333">MASKRRNMFHENNKQETREIGTRNLPSFCDYGWPRRLFGWARVAEFRRPSGVGPNALQNELGELGAPSPVDSTKRIFIPRTDFANTNRSHYTLPNIWTVMWQTKGLIIFFEGTSKDGLQVMGREDSVRGEEGSVQGETGSPSREGVGSPVSPPRRTNSPVMLATMTPVSVIDIQKEYEEQQAAAAAAAAAAGHQQKIIYVQESDLHRGPEEPIIIGENGAFGQEMAAEGNAVSVVVQQTPSGGQIIGQPNAYQGPPGTTVLVLSELVEDMTPILGLRCVSYAALYNNLVSEGAHLIGLTSWDVEVCHDLNTRLVQWAQSRWALQYSEASNLQYTARGITEIPSDGGHDAIRPTYVNVMGPRDENHLWTRQRVPNTNGGFLIAVPWRKKWLARVGPCNVCTTPEDLGSHRWTDGPPPPIREAFQPVKECTP</sequence>
<organism evidence="2 3">
    <name type="scientific">Ranatra chinensis</name>
    <dbReference type="NCBI Taxonomy" id="642074"/>
    <lineage>
        <taxon>Eukaryota</taxon>
        <taxon>Metazoa</taxon>
        <taxon>Ecdysozoa</taxon>
        <taxon>Arthropoda</taxon>
        <taxon>Hexapoda</taxon>
        <taxon>Insecta</taxon>
        <taxon>Pterygota</taxon>
        <taxon>Neoptera</taxon>
        <taxon>Paraneoptera</taxon>
        <taxon>Hemiptera</taxon>
        <taxon>Heteroptera</taxon>
        <taxon>Panheteroptera</taxon>
        <taxon>Nepomorpha</taxon>
        <taxon>Nepidae</taxon>
        <taxon>Ranatrinae</taxon>
        <taxon>Ranatra</taxon>
    </lineage>
</organism>
<dbReference type="Proteomes" id="UP001558652">
    <property type="component" value="Unassembled WGS sequence"/>
</dbReference>
<dbReference type="AlphaFoldDB" id="A0ABD0YEU8"/>
<dbReference type="EMBL" id="JBFDAA010000008">
    <property type="protein sequence ID" value="KAL1129840.1"/>
    <property type="molecule type" value="Genomic_DNA"/>
</dbReference>
<name>A0ABD0YEU8_9HEMI</name>